<accession>A0A8B7P9K6</accession>
<evidence type="ECO:0000259" key="2">
    <source>
        <dbReference type="Pfam" id="PF12572"/>
    </source>
</evidence>
<dbReference type="PANTHER" id="PTHR46370">
    <property type="entry name" value="GPALPP MOTIFS-CONTAINING PROTEIN 1"/>
    <property type="match status" value="1"/>
</dbReference>
<feature type="region of interest" description="Disordered" evidence="1">
    <location>
        <begin position="192"/>
        <end position="230"/>
    </location>
</feature>
<dbReference type="AlphaFoldDB" id="A0A8B7P9K6"/>
<dbReference type="InterPro" id="IPR046331">
    <property type="entry name" value="GPAM1-like"/>
</dbReference>
<dbReference type="OMA" id="CKRPEWM"/>
<feature type="compositionally biased region" description="Polar residues" evidence="1">
    <location>
        <begin position="81"/>
        <end position="105"/>
    </location>
</feature>
<dbReference type="GeneID" id="108678787"/>
<feature type="compositionally biased region" description="Basic and acidic residues" evidence="1">
    <location>
        <begin position="377"/>
        <end position="398"/>
    </location>
</feature>
<evidence type="ECO:0000313" key="3">
    <source>
        <dbReference type="Proteomes" id="UP000694843"/>
    </source>
</evidence>
<dbReference type="InterPro" id="IPR022226">
    <property type="entry name" value="DUF3752"/>
</dbReference>
<dbReference type="KEGG" id="hazt:108678787"/>
<dbReference type="RefSeq" id="XP_018022743.1">
    <property type="nucleotide sequence ID" value="XM_018167254.2"/>
</dbReference>
<feature type="region of interest" description="Disordered" evidence="1">
    <location>
        <begin position="248"/>
        <end position="267"/>
    </location>
</feature>
<feature type="compositionally biased region" description="Basic and acidic residues" evidence="1">
    <location>
        <begin position="307"/>
        <end position="339"/>
    </location>
</feature>
<dbReference type="PANTHER" id="PTHR46370:SF1">
    <property type="entry name" value="GPALPP MOTIFS-CONTAINING PROTEIN 1"/>
    <property type="match status" value="1"/>
</dbReference>
<feature type="region of interest" description="Disordered" evidence="1">
    <location>
        <begin position="284"/>
        <end position="422"/>
    </location>
</feature>
<feature type="compositionally biased region" description="Polar residues" evidence="1">
    <location>
        <begin position="411"/>
        <end position="422"/>
    </location>
</feature>
<dbReference type="Pfam" id="PF12572">
    <property type="entry name" value="DUF3752"/>
    <property type="match status" value="1"/>
</dbReference>
<evidence type="ECO:0000313" key="4">
    <source>
        <dbReference type="RefSeq" id="XP_018022743.1"/>
    </source>
</evidence>
<gene>
    <name evidence="4" type="primary">LOC108678787</name>
</gene>
<name>A0A8B7P9K6_HYAAZ</name>
<evidence type="ECO:0000256" key="1">
    <source>
        <dbReference type="SAM" id="MobiDB-lite"/>
    </source>
</evidence>
<dbReference type="OrthoDB" id="341477at2759"/>
<sequence>MDHTPELPCHLKKPILDNKPLPQAPSQMEINEYSNSSSESGNDCAYGPVLPPHLKYKNTSILDDTDNELYGPALPPHLSKVSEQSTKNLSGKVSKTSKVDNSSVTNHEDNDYVLSEDEYGPSLPPHLQDSSVSVNPLPGSDNKNSNNGSTSKTIGPALPFDFKQTIFGNSSKDEPDDIYCPDLPPHLKRKLSHEATYETHPIIQSESTKDGSSNESEHSEDDEVYGPLPPAEAVDMDEYIESTIHQRTEAAQQRLKNKNNKAPTREDWMLTLPEDRPLFSGLGLQARQFSKSGKRDRGDTSVWTDTPADKERKAQRAAEGRKTSKHEPEAHANPRDERMQAMVAKYNEAKRAQPLIDTHQSSNKKTKKESLSVTGVGRERKPFSREEDLHVNKFDEAQKSSILKKARNLNDRFSSGKSSKFL</sequence>
<reference evidence="4" key="1">
    <citation type="submission" date="2025-08" db="UniProtKB">
        <authorList>
            <consortium name="RefSeq"/>
        </authorList>
    </citation>
    <scope>IDENTIFICATION</scope>
    <source>
        <tissue evidence="4">Whole organism</tissue>
    </source>
</reference>
<keyword evidence="3" id="KW-1185">Reference proteome</keyword>
<feature type="compositionally biased region" description="Low complexity" evidence="1">
    <location>
        <begin position="139"/>
        <end position="153"/>
    </location>
</feature>
<feature type="compositionally biased region" description="Low complexity" evidence="1">
    <location>
        <begin position="29"/>
        <end position="42"/>
    </location>
</feature>
<organism evidence="3 4">
    <name type="scientific">Hyalella azteca</name>
    <name type="common">Amphipod</name>
    <dbReference type="NCBI Taxonomy" id="294128"/>
    <lineage>
        <taxon>Eukaryota</taxon>
        <taxon>Metazoa</taxon>
        <taxon>Ecdysozoa</taxon>
        <taxon>Arthropoda</taxon>
        <taxon>Crustacea</taxon>
        <taxon>Multicrustacea</taxon>
        <taxon>Malacostraca</taxon>
        <taxon>Eumalacostraca</taxon>
        <taxon>Peracarida</taxon>
        <taxon>Amphipoda</taxon>
        <taxon>Senticaudata</taxon>
        <taxon>Talitrida</taxon>
        <taxon>Talitroidea</taxon>
        <taxon>Hyalellidae</taxon>
        <taxon>Hyalella</taxon>
    </lineage>
</organism>
<proteinExistence type="predicted"/>
<dbReference type="Proteomes" id="UP000694843">
    <property type="component" value="Unplaced"/>
</dbReference>
<feature type="domain" description="DUF3752" evidence="2">
    <location>
        <begin position="283"/>
        <end position="414"/>
    </location>
</feature>
<protein>
    <submittedName>
        <fullName evidence="4">GPALPP motifs-containing protein 1</fullName>
    </submittedName>
</protein>
<feature type="region of interest" description="Disordered" evidence="1">
    <location>
        <begin position="1"/>
        <end position="159"/>
    </location>
</feature>